<dbReference type="Pfam" id="PF16177">
    <property type="entry name" value="ACAS_N"/>
    <property type="match status" value="1"/>
</dbReference>
<dbReference type="GO" id="GO:0046872">
    <property type="term" value="F:metal ion binding"/>
    <property type="evidence" value="ECO:0007669"/>
    <property type="project" value="UniProtKB-KW"/>
</dbReference>
<feature type="modified residue" description="N6-acetyllysine" evidence="6">
    <location>
        <position position="620"/>
    </location>
</feature>
<dbReference type="EMBL" id="DRMH01000100">
    <property type="protein sequence ID" value="HFC98269.1"/>
    <property type="molecule type" value="Genomic_DNA"/>
</dbReference>
<evidence type="ECO:0000259" key="9">
    <source>
        <dbReference type="Pfam" id="PF16177"/>
    </source>
</evidence>
<dbReference type="InterPro" id="IPR020845">
    <property type="entry name" value="AMP-binding_CS"/>
</dbReference>
<dbReference type="GO" id="GO:0016208">
    <property type="term" value="F:AMP binding"/>
    <property type="evidence" value="ECO:0007669"/>
    <property type="project" value="InterPro"/>
</dbReference>
<sequence>MAESRRIEALLKEERVFYPPQAERDRAYISSRYEYEEIYRYSLEDPDGFWSERAKELITWFRLWDRTCYWDFEKPEIRWFEGGKLNACYNCLDRHLSGPNRNKAAIIWQGEPEEEVRVYTYQMLHREVSRFANVLKKLGVRKGDRVSIYLPMIPELPIVMLACARIGAIHSVVFGGFSAEALKTRIQDCEAKILITADGYWRGGRGIESKKTADQALKDCPTVEKCIVVRRMGNEINWVSGRDLWYHELINDPEIPDECPCEEMDAEDILFILYTSGSTGKPKGVFHTTGGYMVYVAHTLQWVFDLRPADVFWCTADIGWITGHSYIVYGPLALGATEIMFEGVPTYPHPGRLWELVQKFRVTLFYTAPTVIRALMREGDEWPHKYDLSSLRILGSVGEPINPEAWLWYHQHVGRGRCPIVDTWWQTETGGFMISPLPYAIAQKPGAATVPLPGVEPVILRDDGTEADVNEGGHLCMKRAWPGMLRGVWGNPERFKQVYFSRFPGYYYTGDGARRDEDGYIWIIGRLDDVINVSGHRLGTMELESALVAHPAVVEAAVIGIPHEVKGETIYAFVILKEGYEPSEELANELRQHVRRMIGPIATPEFIQFVSGLPKTRSGKIMRRILRKIASGQYEDLGDTSTLADPSVVEELIRTRKEMEKK</sequence>
<dbReference type="EC" id="6.2.1.1" evidence="6"/>
<dbReference type="GO" id="GO:0003987">
    <property type="term" value="F:acetate-CoA ligase activity"/>
    <property type="evidence" value="ECO:0007669"/>
    <property type="project" value="UniProtKB-UniRule"/>
</dbReference>
<name>A0A7C3CQA2_9BACT</name>
<feature type="binding site" evidence="6">
    <location>
        <position position="595"/>
    </location>
    <ligand>
        <name>CoA</name>
        <dbReference type="ChEBI" id="CHEBI:57287"/>
    </ligand>
</feature>
<comment type="function">
    <text evidence="6">Catalyzes the conversion of acetate into acetyl-CoA (AcCoA), an essential intermediate at the junction of anabolic and catabolic pathways. AcsA undergoes a two-step reaction. In the first half reaction, AcsA combines acetate with ATP to form acetyl-adenylate (AcAMP) intermediate. In the second half reaction, it can then transfer the acetyl group from AcAMP to the sulfhydryl group of CoA, forming the product AcCoA.</text>
</comment>
<dbReference type="CDD" id="cd05966">
    <property type="entry name" value="ACS"/>
    <property type="match status" value="1"/>
</dbReference>
<feature type="binding site" evidence="6">
    <location>
        <position position="537"/>
    </location>
    <ligand>
        <name>ATP</name>
        <dbReference type="ChEBI" id="CHEBI:30616"/>
    </ligand>
</feature>
<dbReference type="HAMAP" id="MF_01123">
    <property type="entry name" value="Ac_CoA_synth"/>
    <property type="match status" value="1"/>
</dbReference>
<feature type="binding site" evidence="6">
    <location>
        <position position="550"/>
    </location>
    <ligand>
        <name>Mg(2+)</name>
        <dbReference type="ChEBI" id="CHEBI:18420"/>
    </ligand>
</feature>
<dbReference type="InterPro" id="IPR032387">
    <property type="entry name" value="ACAS_N"/>
</dbReference>
<comment type="catalytic activity">
    <reaction evidence="6">
        <text>acetate + ATP + CoA = acetyl-CoA + AMP + diphosphate</text>
        <dbReference type="Rhea" id="RHEA:23176"/>
        <dbReference type="ChEBI" id="CHEBI:30089"/>
        <dbReference type="ChEBI" id="CHEBI:30616"/>
        <dbReference type="ChEBI" id="CHEBI:33019"/>
        <dbReference type="ChEBI" id="CHEBI:57287"/>
        <dbReference type="ChEBI" id="CHEBI:57288"/>
        <dbReference type="ChEBI" id="CHEBI:456215"/>
        <dbReference type="EC" id="6.2.1.1"/>
    </reaction>
</comment>
<evidence type="ECO:0000259" key="7">
    <source>
        <dbReference type="Pfam" id="PF00501"/>
    </source>
</evidence>
<feature type="binding site" evidence="6">
    <location>
        <position position="526"/>
    </location>
    <ligand>
        <name>ATP</name>
        <dbReference type="ChEBI" id="CHEBI:30616"/>
    </ligand>
</feature>
<dbReference type="GO" id="GO:0005524">
    <property type="term" value="F:ATP binding"/>
    <property type="evidence" value="ECO:0007669"/>
    <property type="project" value="UniProtKB-KW"/>
</dbReference>
<comment type="caution">
    <text evidence="6">Lacks conserved residue(s) required for the propagation of feature annotation.</text>
</comment>
<evidence type="ECO:0000256" key="6">
    <source>
        <dbReference type="HAMAP-Rule" id="MF_01123"/>
    </source>
</evidence>
<dbReference type="InterPro" id="IPR025110">
    <property type="entry name" value="AMP-bd_C"/>
</dbReference>
<feature type="binding site" evidence="6">
    <location>
        <begin position="202"/>
        <end position="205"/>
    </location>
    <ligand>
        <name>CoA</name>
        <dbReference type="ChEBI" id="CHEBI:57287"/>
    </ligand>
</feature>
<feature type="domain" description="AMP-binding enzyme C-terminal" evidence="8">
    <location>
        <begin position="542"/>
        <end position="620"/>
    </location>
</feature>
<dbReference type="Pfam" id="PF13193">
    <property type="entry name" value="AMP-binding_C"/>
    <property type="match status" value="1"/>
</dbReference>
<keyword evidence="3 6" id="KW-0547">Nucleotide-binding</keyword>
<dbReference type="NCBIfam" id="TIGR02188">
    <property type="entry name" value="Ac_CoA_lig_AcsA"/>
    <property type="match status" value="1"/>
</dbReference>
<reference evidence="10" key="1">
    <citation type="journal article" date="2020" name="mSystems">
        <title>Genome- and Community-Level Interaction Insights into Carbon Utilization and Element Cycling Functions of Hydrothermarchaeota in Hydrothermal Sediment.</title>
        <authorList>
            <person name="Zhou Z."/>
            <person name="Liu Y."/>
            <person name="Xu W."/>
            <person name="Pan J."/>
            <person name="Luo Z.H."/>
            <person name="Li M."/>
        </authorList>
    </citation>
    <scope>NUCLEOTIDE SEQUENCE [LARGE SCALE GENOMIC DNA]</scope>
    <source>
        <strain evidence="10">HyVt-483</strain>
    </source>
</reference>
<evidence type="ECO:0000313" key="10">
    <source>
        <dbReference type="EMBL" id="HFC98269.1"/>
    </source>
</evidence>
<feature type="domain" description="AMP-dependent synthetase/ligase" evidence="7">
    <location>
        <begin position="101"/>
        <end position="489"/>
    </location>
</feature>
<protein>
    <recommendedName>
        <fullName evidence="6">Acetyl-coenzyme A synthetase</fullName>
        <shortName evidence="6">AcCoA synthetase</shortName>
        <shortName evidence="6">Acs</shortName>
        <ecNumber evidence="6">6.2.1.1</ecNumber>
    </recommendedName>
    <alternativeName>
        <fullName evidence="6">Acetate--CoA ligase</fullName>
    </alternativeName>
    <alternativeName>
        <fullName evidence="6">Acyl-activating enzyme</fullName>
    </alternativeName>
</protein>
<dbReference type="InterPro" id="IPR045851">
    <property type="entry name" value="AMP-bd_C_sf"/>
</dbReference>
<feature type="binding site" evidence="6">
    <location>
        <begin position="422"/>
        <end position="427"/>
    </location>
    <ligand>
        <name>ATP</name>
        <dbReference type="ChEBI" id="CHEBI:30616"/>
    </ligand>
</feature>
<accession>A0A7C3CQA2</accession>
<organism evidence="10">
    <name type="scientific">Thermosulfurimonas dismutans</name>
    <dbReference type="NCBI Taxonomy" id="999894"/>
    <lineage>
        <taxon>Bacteria</taxon>
        <taxon>Pseudomonadati</taxon>
        <taxon>Thermodesulfobacteriota</taxon>
        <taxon>Thermodesulfobacteria</taxon>
        <taxon>Thermodesulfobacteriales</taxon>
        <taxon>Thermodesulfobacteriaceae</taxon>
        <taxon>Thermosulfurimonas</taxon>
    </lineage>
</organism>
<evidence type="ECO:0000256" key="2">
    <source>
        <dbReference type="ARBA" id="ARBA00022598"/>
    </source>
</evidence>
<dbReference type="GO" id="GO:0019427">
    <property type="term" value="P:acetyl-CoA biosynthetic process from acetate"/>
    <property type="evidence" value="ECO:0007669"/>
    <property type="project" value="UniProtKB-UniRule"/>
</dbReference>
<dbReference type="PANTHER" id="PTHR24095">
    <property type="entry name" value="ACETYL-COENZYME A SYNTHETASE"/>
    <property type="match status" value="1"/>
</dbReference>
<evidence type="ECO:0000256" key="5">
    <source>
        <dbReference type="ARBA" id="ARBA00022990"/>
    </source>
</evidence>
<dbReference type="FunFam" id="3.30.300.30:FF:000004">
    <property type="entry name" value="Acetyl-coenzyme A synthetase"/>
    <property type="match status" value="1"/>
</dbReference>
<keyword evidence="6" id="KW-0479">Metal-binding</keyword>
<comment type="caution">
    <text evidence="10">The sequence shown here is derived from an EMBL/GenBank/DDBJ whole genome shotgun (WGS) entry which is preliminary data.</text>
</comment>
<dbReference type="InterPro" id="IPR000873">
    <property type="entry name" value="AMP-dep_synth/lig_dom"/>
</dbReference>
<comment type="cofactor">
    <cofactor evidence="6">
        <name>Mg(2+)</name>
        <dbReference type="ChEBI" id="CHEBI:18420"/>
    </cofactor>
</comment>
<feature type="binding site" evidence="6">
    <location>
        <position position="322"/>
    </location>
    <ligand>
        <name>CoA</name>
        <dbReference type="ChEBI" id="CHEBI:57287"/>
    </ligand>
</feature>
<feature type="binding site" evidence="6">
    <location>
        <position position="511"/>
    </location>
    <ligand>
        <name>ATP</name>
        <dbReference type="ChEBI" id="CHEBI:30616"/>
    </ligand>
</feature>
<keyword evidence="6" id="KW-0460">Magnesium</keyword>
<dbReference type="Pfam" id="PF00501">
    <property type="entry name" value="AMP-binding"/>
    <property type="match status" value="1"/>
</dbReference>
<dbReference type="Proteomes" id="UP000886043">
    <property type="component" value="Unassembled WGS sequence"/>
</dbReference>
<comment type="similarity">
    <text evidence="1 6">Belongs to the ATP-dependent AMP-binding enzyme family.</text>
</comment>
<evidence type="ECO:0000259" key="8">
    <source>
        <dbReference type="Pfam" id="PF13193"/>
    </source>
</evidence>
<dbReference type="FunFam" id="3.40.50.12780:FF:000001">
    <property type="entry name" value="Acetyl-coenzyme A synthetase"/>
    <property type="match status" value="1"/>
</dbReference>
<dbReference type="InterPro" id="IPR011904">
    <property type="entry name" value="Ac_CoA_lig"/>
</dbReference>
<evidence type="ECO:0000256" key="4">
    <source>
        <dbReference type="ARBA" id="ARBA00022840"/>
    </source>
</evidence>
<dbReference type="PROSITE" id="PS00455">
    <property type="entry name" value="AMP_BINDING"/>
    <property type="match status" value="1"/>
</dbReference>
<proteinExistence type="inferred from homology"/>
<feature type="binding site" evidence="6">
    <location>
        <position position="534"/>
    </location>
    <ligand>
        <name>CoA</name>
        <dbReference type="ChEBI" id="CHEBI:57287"/>
    </ligand>
</feature>
<keyword evidence="5 6" id="KW-0007">Acetylation</keyword>
<dbReference type="GO" id="GO:0005829">
    <property type="term" value="C:cytosol"/>
    <property type="evidence" value="ECO:0007669"/>
    <property type="project" value="TreeGrafter"/>
</dbReference>
<dbReference type="AlphaFoldDB" id="A0A7C3CQA2"/>
<comment type="PTM">
    <text evidence="6">Acetylated. Deacetylation by the SIR2-homolog deacetylase activates the enzyme.</text>
</comment>
<feature type="domain" description="Acetyl-coenzyme A synthetase N-terminal" evidence="9">
    <location>
        <begin position="35"/>
        <end position="91"/>
    </location>
</feature>
<gene>
    <name evidence="10" type="primary">acs</name>
    <name evidence="6" type="synonym">acsA</name>
    <name evidence="10" type="ORF">ENJ40_07425</name>
</gene>
<feature type="binding site" evidence="6">
    <location>
        <begin position="398"/>
        <end position="400"/>
    </location>
    <ligand>
        <name>ATP</name>
        <dbReference type="ChEBI" id="CHEBI:30616"/>
    </ligand>
</feature>
<evidence type="ECO:0000256" key="3">
    <source>
        <dbReference type="ARBA" id="ARBA00022741"/>
    </source>
</evidence>
<dbReference type="Gene3D" id="3.40.50.12780">
    <property type="entry name" value="N-terminal domain of ligase-like"/>
    <property type="match status" value="1"/>
</dbReference>
<feature type="binding site" evidence="6">
    <location>
        <position position="553"/>
    </location>
    <ligand>
        <name>Mg(2+)</name>
        <dbReference type="ChEBI" id="CHEBI:18420"/>
    </ligand>
</feature>
<dbReference type="SUPFAM" id="SSF56801">
    <property type="entry name" value="Acetyl-CoA synthetase-like"/>
    <property type="match status" value="1"/>
</dbReference>
<feature type="binding site" evidence="6">
    <location>
        <position position="548"/>
    </location>
    <ligand>
        <name>Mg(2+)</name>
        <dbReference type="ChEBI" id="CHEBI:18420"/>
    </ligand>
</feature>
<dbReference type="NCBIfam" id="NF001208">
    <property type="entry name" value="PRK00174.1"/>
    <property type="match status" value="1"/>
</dbReference>
<keyword evidence="2 6" id="KW-0436">Ligase</keyword>
<keyword evidence="4 6" id="KW-0067">ATP-binding</keyword>
<dbReference type="Gene3D" id="3.30.300.30">
    <property type="match status" value="1"/>
</dbReference>
<dbReference type="InterPro" id="IPR042099">
    <property type="entry name" value="ANL_N_sf"/>
</dbReference>
<dbReference type="PANTHER" id="PTHR24095:SF14">
    <property type="entry name" value="ACETYL-COENZYME A SYNTHETASE 1"/>
    <property type="match status" value="1"/>
</dbReference>
<evidence type="ECO:0000256" key="1">
    <source>
        <dbReference type="ARBA" id="ARBA00006432"/>
    </source>
</evidence>